<evidence type="ECO:0000313" key="2">
    <source>
        <dbReference type="Proteomes" id="UP000254340"/>
    </source>
</evidence>
<accession>A0A377XS70</accession>
<protein>
    <submittedName>
        <fullName evidence="1">Uncharacterized protein</fullName>
    </submittedName>
</protein>
<dbReference type="EMBL" id="UGLH01000006">
    <property type="protein sequence ID" value="STT86146.1"/>
    <property type="molecule type" value="Genomic_DNA"/>
</dbReference>
<evidence type="ECO:0000313" key="1">
    <source>
        <dbReference type="EMBL" id="STT86146.1"/>
    </source>
</evidence>
<proteinExistence type="predicted"/>
<name>A0A377XS70_KLEPN</name>
<dbReference type="Proteomes" id="UP000254340">
    <property type="component" value="Unassembled WGS sequence"/>
</dbReference>
<sequence>MCWICPYISRTTCYHLTHYWPAAVDIPVARVFPDHVGRFRTPYSVSVVEHHSQLKTLPVAVSPGFYSQQPDLAVSVPLHFRLIHRGAWRSGYRTAFYYRFSRLLHHGDITVSCQRQPSLPVTASFLAPWPVPDILCQFFQRPALARQLHLCTQPYQLFLPDSVIHLSLYCQGSGSPLPDADFQQEGADVHSGGFINHLAQLLCNMGSGRRRFSHRTG</sequence>
<dbReference type="AlphaFoldDB" id="A0A377XS70"/>
<reference evidence="1 2" key="1">
    <citation type="submission" date="2018-06" db="EMBL/GenBank/DDBJ databases">
        <authorList>
            <consortium name="Pathogen Informatics"/>
            <person name="Doyle S."/>
        </authorList>
    </citation>
    <scope>NUCLEOTIDE SEQUENCE [LARGE SCALE GENOMIC DNA]</scope>
    <source>
        <strain evidence="1 2">NCTC5047</strain>
    </source>
</reference>
<gene>
    <name evidence="1" type="ORF">NCTC5047_07241</name>
</gene>
<organism evidence="1 2">
    <name type="scientific">Klebsiella pneumoniae</name>
    <dbReference type="NCBI Taxonomy" id="573"/>
    <lineage>
        <taxon>Bacteria</taxon>
        <taxon>Pseudomonadati</taxon>
        <taxon>Pseudomonadota</taxon>
        <taxon>Gammaproteobacteria</taxon>
        <taxon>Enterobacterales</taxon>
        <taxon>Enterobacteriaceae</taxon>
        <taxon>Klebsiella/Raoultella group</taxon>
        <taxon>Klebsiella</taxon>
        <taxon>Klebsiella pneumoniae complex</taxon>
    </lineage>
</organism>